<feature type="domain" description="RNA-binding S4" evidence="6">
    <location>
        <begin position="133"/>
        <end position="193"/>
    </location>
</feature>
<dbReference type="EMBL" id="JACZDF010000005">
    <property type="protein sequence ID" value="MBD9699901.1"/>
    <property type="molecule type" value="Genomic_DNA"/>
</dbReference>
<comment type="caution">
    <text evidence="7">The sequence shown here is derived from an EMBL/GenBank/DDBJ whole genome shotgun (WGS) entry which is preliminary data.</text>
</comment>
<dbReference type="InterPro" id="IPR018496">
    <property type="entry name" value="PsdUridine_synth_RsuA/RluB_CS"/>
</dbReference>
<dbReference type="EC" id="5.4.99.-" evidence="4"/>
<dbReference type="Gene3D" id="3.30.70.580">
    <property type="entry name" value="Pseudouridine synthase I, catalytic domain, N-terminal subdomain"/>
    <property type="match status" value="1"/>
</dbReference>
<feature type="compositionally biased region" description="Gly residues" evidence="5">
    <location>
        <begin position="7"/>
        <end position="70"/>
    </location>
</feature>
<dbReference type="InterPro" id="IPR000748">
    <property type="entry name" value="PsdUridine_synth_RsuA/RluB/E/F"/>
</dbReference>
<dbReference type="PANTHER" id="PTHR47683">
    <property type="entry name" value="PSEUDOURIDINE SYNTHASE FAMILY PROTEIN-RELATED"/>
    <property type="match status" value="1"/>
</dbReference>
<evidence type="ECO:0000256" key="2">
    <source>
        <dbReference type="ARBA" id="ARBA00023235"/>
    </source>
</evidence>
<accession>A0ABR9DS31</accession>
<sequence>MSSSSTGRGGRGSTGGAGAGRGAGRGQGGTGRQGGGQQGRGGAQGGRSGGAGGRGAAQPGRSGGRDGQQGGRPTQQGGRPSSQGGRPAQRGGRPGQTAPARGQRLGAPVGQRRAPVERERPAPVSDVHVADGVRLQKVLADAGLGSRRACERLIEEGRVEVDGQIVMELGVRIDPARQSVHVDGLRLELDAAKVTIVFNKPKHVVSSMDDPEGRRSLAEFFANRSERLFHVGRLDYDSEGLLLLTNDGELANRLTHPRYGVDKTYVVEVQGRVTPKVGEQLVHGVDLDDGFARIDRFQILDVTPQASLVEVVLHEGRNRIVRRMFDAVGHPVVRLVRTQMGPIRLADLPPGRHRVLGQVELGTLMKSVGL</sequence>
<dbReference type="InterPro" id="IPR042092">
    <property type="entry name" value="PsdUridine_s_RsuA/RluB/E/F_cat"/>
</dbReference>
<dbReference type="PROSITE" id="PS50889">
    <property type="entry name" value="S4"/>
    <property type="match status" value="1"/>
</dbReference>
<dbReference type="CDD" id="cd00165">
    <property type="entry name" value="S4"/>
    <property type="match status" value="1"/>
</dbReference>
<evidence type="ECO:0000256" key="4">
    <source>
        <dbReference type="RuleBase" id="RU003887"/>
    </source>
</evidence>
<keyword evidence="3" id="KW-0694">RNA-binding</keyword>
<dbReference type="InterPro" id="IPR002942">
    <property type="entry name" value="S4_RNA-bd"/>
</dbReference>
<evidence type="ECO:0000256" key="5">
    <source>
        <dbReference type="SAM" id="MobiDB-lite"/>
    </source>
</evidence>
<dbReference type="InterPro" id="IPR020103">
    <property type="entry name" value="PsdUridine_synth_cat_dom_sf"/>
</dbReference>
<evidence type="ECO:0000313" key="8">
    <source>
        <dbReference type="Proteomes" id="UP000642107"/>
    </source>
</evidence>
<organism evidence="7 8">
    <name type="scientific">Flavimobilis rhizosphaerae</name>
    <dbReference type="NCBI Taxonomy" id="2775421"/>
    <lineage>
        <taxon>Bacteria</taxon>
        <taxon>Bacillati</taxon>
        <taxon>Actinomycetota</taxon>
        <taxon>Actinomycetes</taxon>
        <taxon>Micrococcales</taxon>
        <taxon>Jonesiaceae</taxon>
        <taxon>Flavimobilis</taxon>
    </lineage>
</organism>
<dbReference type="Gene3D" id="3.30.70.1560">
    <property type="entry name" value="Alpha-L RNA-binding motif"/>
    <property type="match status" value="1"/>
</dbReference>
<dbReference type="SUPFAM" id="SSF55120">
    <property type="entry name" value="Pseudouridine synthase"/>
    <property type="match status" value="1"/>
</dbReference>
<reference evidence="7 8" key="1">
    <citation type="submission" date="2020-09" db="EMBL/GenBank/DDBJ databases">
        <title>Flavimobilis rhizosphaerae sp. nov., isolated from rhizosphere soil of Spartina alterniflora.</title>
        <authorList>
            <person name="Hanqin C."/>
        </authorList>
    </citation>
    <scope>NUCLEOTIDE SEQUENCE [LARGE SCALE GENOMIC DNA]</scope>
    <source>
        <strain evidence="7 8">GY 10621</strain>
    </source>
</reference>
<keyword evidence="2 4" id="KW-0413">Isomerase</keyword>
<proteinExistence type="inferred from homology"/>
<dbReference type="CDD" id="cd02870">
    <property type="entry name" value="PseudoU_synth_RsuA_like"/>
    <property type="match status" value="1"/>
</dbReference>
<dbReference type="InterPro" id="IPR036986">
    <property type="entry name" value="S4_RNA-bd_sf"/>
</dbReference>
<keyword evidence="8" id="KW-1185">Reference proteome</keyword>
<evidence type="ECO:0000256" key="1">
    <source>
        <dbReference type="ARBA" id="ARBA00008348"/>
    </source>
</evidence>
<dbReference type="SUPFAM" id="SSF55174">
    <property type="entry name" value="Alpha-L RNA-binding motif"/>
    <property type="match status" value="1"/>
</dbReference>
<evidence type="ECO:0000259" key="6">
    <source>
        <dbReference type="SMART" id="SM00363"/>
    </source>
</evidence>
<feature type="compositionally biased region" description="Low complexity" evidence="5">
    <location>
        <begin position="71"/>
        <end position="91"/>
    </location>
</feature>
<feature type="region of interest" description="Disordered" evidence="5">
    <location>
        <begin position="1"/>
        <end position="125"/>
    </location>
</feature>
<comment type="similarity">
    <text evidence="1 4">Belongs to the pseudouridine synthase RsuA family.</text>
</comment>
<dbReference type="PROSITE" id="PS01149">
    <property type="entry name" value="PSI_RSU"/>
    <property type="match status" value="1"/>
</dbReference>
<dbReference type="NCBIfam" id="TIGR00093">
    <property type="entry name" value="pseudouridine synthase"/>
    <property type="match status" value="1"/>
</dbReference>
<dbReference type="InterPro" id="IPR050343">
    <property type="entry name" value="RsuA_PseudoU_synthase"/>
</dbReference>
<evidence type="ECO:0000313" key="7">
    <source>
        <dbReference type="EMBL" id="MBD9699901.1"/>
    </source>
</evidence>
<gene>
    <name evidence="7" type="ORF">IGS67_10410</name>
</gene>
<protein>
    <recommendedName>
        <fullName evidence="4">Pseudouridine synthase</fullName>
        <ecNumber evidence="4">5.4.99.-</ecNumber>
    </recommendedName>
</protein>
<name>A0ABR9DS31_9MICO</name>
<dbReference type="RefSeq" id="WP_192280531.1">
    <property type="nucleotide sequence ID" value="NZ_JACZDF010000005.1"/>
</dbReference>
<dbReference type="InterPro" id="IPR020094">
    <property type="entry name" value="TruA/RsuA/RluB/E/F_N"/>
</dbReference>
<evidence type="ECO:0000256" key="3">
    <source>
        <dbReference type="PROSITE-ProRule" id="PRU00182"/>
    </source>
</evidence>
<dbReference type="SMART" id="SM00363">
    <property type="entry name" value="S4"/>
    <property type="match status" value="1"/>
</dbReference>
<dbReference type="PANTHER" id="PTHR47683:SF2">
    <property type="entry name" value="RNA-BINDING S4 DOMAIN-CONTAINING PROTEIN"/>
    <property type="match status" value="1"/>
</dbReference>
<dbReference type="Pfam" id="PF01479">
    <property type="entry name" value="S4"/>
    <property type="match status" value="1"/>
</dbReference>
<dbReference type="Pfam" id="PF00849">
    <property type="entry name" value="PseudoU_synth_2"/>
    <property type="match status" value="1"/>
</dbReference>
<dbReference type="Proteomes" id="UP000642107">
    <property type="component" value="Unassembled WGS sequence"/>
</dbReference>
<dbReference type="InterPro" id="IPR006145">
    <property type="entry name" value="PsdUridine_synth_RsuA/RluA"/>
</dbReference>
<dbReference type="Gene3D" id="3.10.290.10">
    <property type="entry name" value="RNA-binding S4 domain"/>
    <property type="match status" value="1"/>
</dbReference>